<dbReference type="OrthoDB" id="10252102at2759"/>
<dbReference type="PANTHER" id="PTHR12403">
    <property type="entry name" value="TRAFFICKING PROTEIN PARTICLE COMPLEX SUBUNIT 2"/>
    <property type="match status" value="1"/>
</dbReference>
<dbReference type="Proteomes" id="UP000515908">
    <property type="component" value="Chromosome 27"/>
</dbReference>
<protein>
    <submittedName>
        <fullName evidence="1">Sedlin, N-terminal conserved region containing protein, putative</fullName>
    </submittedName>
</protein>
<proteinExistence type="predicted"/>
<keyword evidence="2" id="KW-1185">Reference proteome</keyword>
<dbReference type="GO" id="GO:0006888">
    <property type="term" value="P:endoplasmic reticulum to Golgi vesicle-mediated transport"/>
    <property type="evidence" value="ECO:0007669"/>
    <property type="project" value="InterPro"/>
</dbReference>
<sequence>MKLSHFFIIGPNDSVIYEFSGDDGDSVQVLRQFFTYASLDVIDDVMWTKGDFYLNKVDHSSELFISAYIGLAPIKLVLMHDADQSDTVRQFFSEVYEVVVKYLLNPFSEPNKDIHSPFVHESIVALHKKYSS</sequence>
<dbReference type="SUPFAM" id="SSF64356">
    <property type="entry name" value="SNARE-like"/>
    <property type="match status" value="1"/>
</dbReference>
<gene>
    <name evidence="1" type="ORF">ADEAN_001011600</name>
</gene>
<dbReference type="InterPro" id="IPR011012">
    <property type="entry name" value="Longin-like_dom_sf"/>
</dbReference>
<reference evidence="1 2" key="1">
    <citation type="submission" date="2020-08" db="EMBL/GenBank/DDBJ databases">
        <authorList>
            <person name="Newling K."/>
            <person name="Davey J."/>
            <person name="Forrester S."/>
        </authorList>
    </citation>
    <scope>NUCLEOTIDE SEQUENCE [LARGE SCALE GENOMIC DNA]</scope>
    <source>
        <strain evidence="2">Crithidia deanei Carvalho (ATCC PRA-265)</strain>
    </source>
</reference>
<dbReference type="Pfam" id="PF04628">
    <property type="entry name" value="Sedlin_N"/>
    <property type="match status" value="1"/>
</dbReference>
<dbReference type="AlphaFoldDB" id="A0A7G2CWE2"/>
<dbReference type="VEuPathDB" id="TriTrypDB:ADEAN_001011600"/>
<dbReference type="CDD" id="cd14825">
    <property type="entry name" value="TRAPPC2_sedlin"/>
    <property type="match status" value="1"/>
</dbReference>
<evidence type="ECO:0000313" key="2">
    <source>
        <dbReference type="Proteomes" id="UP000515908"/>
    </source>
</evidence>
<accession>A0A7G2CWE2</accession>
<dbReference type="InterPro" id="IPR006722">
    <property type="entry name" value="Sedlin"/>
</dbReference>
<dbReference type="Gene3D" id="3.30.450.70">
    <property type="match status" value="1"/>
</dbReference>
<dbReference type="EMBL" id="LR877171">
    <property type="protein sequence ID" value="CAD2222572.1"/>
    <property type="molecule type" value="Genomic_DNA"/>
</dbReference>
<dbReference type="GO" id="GO:0005737">
    <property type="term" value="C:cytoplasm"/>
    <property type="evidence" value="ECO:0007669"/>
    <property type="project" value="GOC"/>
</dbReference>
<name>A0A7G2CWE2_9TRYP</name>
<evidence type="ECO:0000313" key="1">
    <source>
        <dbReference type="EMBL" id="CAD2222572.1"/>
    </source>
</evidence>
<organism evidence="1 2">
    <name type="scientific">Angomonas deanei</name>
    <dbReference type="NCBI Taxonomy" id="59799"/>
    <lineage>
        <taxon>Eukaryota</taxon>
        <taxon>Discoba</taxon>
        <taxon>Euglenozoa</taxon>
        <taxon>Kinetoplastea</taxon>
        <taxon>Metakinetoplastina</taxon>
        <taxon>Trypanosomatida</taxon>
        <taxon>Trypanosomatidae</taxon>
        <taxon>Strigomonadinae</taxon>
        <taxon>Angomonas</taxon>
    </lineage>
</organism>